<dbReference type="VEuPathDB" id="FungiDB:AB675_2134"/>
<comment type="caution">
    <text evidence="3">The sequence shown here is derived from an EMBL/GenBank/DDBJ whole genome shotgun (WGS) entry which is preliminary data.</text>
</comment>
<sequence length="570" mass="64543">MAFFHNGAGMDSDYAPSPFSAMSSPYDTTAIIDTDLDPVSSFPPPLDPPSREDWDRFQQIILEHYIGANMPVKKLVDHMERHYSFKATPRMYKQRFYDWGVFKYERARIKRVEKNRSLTSAPAPPMFDSPPLVGSASMSRTSSNTSNRTSFSNHLMDDIEPYDLAGNGWGCLQYSCPEPAACAHRHCIKTHLSGLQQQQQQQQQFQVQVAPTSHPLSGSSPYNYMPIPRHGSVEKVIHCVNQFSDTWMYGELNVNDAQQQMLYNDAEAANIIADYPGHCSHKASPKQCERCTWAEFDFGLAMLEDGHTDVAVSSFELGCRLAYLLLSAPSKLWIRNLVMAFGSSRWERHEGFRHGILEYLAMMAVYKLGHTHPITVILQCVKEGDTLFAAAEPALRAMIAAFERTTGVADPDILLIKRSLSVILRRQQKFHDSELLLLGAIADSEGARKTRVIASHDGDIRATQIDTESSWIPDEISVYTYQHLARMASEMSRLDQCRYWFKQELCAAIKRWGPAGEYTAECLSLAYNEKGDLRQMVEQYPEVLQKAQWAKSQGRMVVSKARWCAVRNLI</sequence>
<dbReference type="Proteomes" id="UP000038010">
    <property type="component" value="Unassembled WGS sequence"/>
</dbReference>
<dbReference type="OrthoDB" id="309640at2759"/>
<dbReference type="GeneID" id="28733960"/>
<evidence type="ECO:0000313" key="3">
    <source>
        <dbReference type="EMBL" id="KPI43001.1"/>
    </source>
</evidence>
<accession>A0A0N0NPP8</accession>
<feature type="domain" description="Clr5" evidence="2">
    <location>
        <begin position="50"/>
        <end position="103"/>
    </location>
</feature>
<dbReference type="RefSeq" id="XP_018002964.1">
    <property type="nucleotide sequence ID" value="XM_018142080.1"/>
</dbReference>
<gene>
    <name evidence="3" type="ORF">AB675_2134</name>
</gene>
<dbReference type="Pfam" id="PF14420">
    <property type="entry name" value="Clr5"/>
    <property type="match status" value="1"/>
</dbReference>
<dbReference type="STRING" id="1664694.A0A0N0NPP8"/>
<proteinExistence type="predicted"/>
<evidence type="ECO:0000259" key="2">
    <source>
        <dbReference type="Pfam" id="PF14420"/>
    </source>
</evidence>
<dbReference type="PANTHER" id="PTHR38788:SF3">
    <property type="entry name" value="CLR5 DOMAIN-CONTAINING PROTEIN"/>
    <property type="match status" value="1"/>
</dbReference>
<dbReference type="AlphaFoldDB" id="A0A0N0NPP8"/>
<evidence type="ECO:0000313" key="4">
    <source>
        <dbReference type="Proteomes" id="UP000038010"/>
    </source>
</evidence>
<evidence type="ECO:0000256" key="1">
    <source>
        <dbReference type="SAM" id="MobiDB-lite"/>
    </source>
</evidence>
<keyword evidence="4" id="KW-1185">Reference proteome</keyword>
<dbReference type="InterPro" id="IPR025676">
    <property type="entry name" value="Clr5_dom"/>
</dbReference>
<reference evidence="3 4" key="1">
    <citation type="submission" date="2015-06" db="EMBL/GenBank/DDBJ databases">
        <title>Draft genome of the ant-associated black yeast Phialophora attae CBS 131958.</title>
        <authorList>
            <person name="Moreno L.F."/>
            <person name="Stielow B.J."/>
            <person name="de Hoog S."/>
            <person name="Vicente V.A."/>
            <person name="Weiss V.A."/>
            <person name="de Vries M."/>
            <person name="Cruz L.M."/>
            <person name="Souza E.M."/>
        </authorList>
    </citation>
    <scope>NUCLEOTIDE SEQUENCE [LARGE SCALE GENOMIC DNA]</scope>
    <source>
        <strain evidence="3 4">CBS 131958</strain>
    </source>
</reference>
<organism evidence="3 4">
    <name type="scientific">Cyphellophora attinorum</name>
    <dbReference type="NCBI Taxonomy" id="1664694"/>
    <lineage>
        <taxon>Eukaryota</taxon>
        <taxon>Fungi</taxon>
        <taxon>Dikarya</taxon>
        <taxon>Ascomycota</taxon>
        <taxon>Pezizomycotina</taxon>
        <taxon>Eurotiomycetes</taxon>
        <taxon>Chaetothyriomycetidae</taxon>
        <taxon>Chaetothyriales</taxon>
        <taxon>Cyphellophoraceae</taxon>
        <taxon>Cyphellophora</taxon>
    </lineage>
</organism>
<dbReference type="Gene3D" id="1.25.40.10">
    <property type="entry name" value="Tetratricopeptide repeat domain"/>
    <property type="match status" value="1"/>
</dbReference>
<name>A0A0N0NPP8_9EURO</name>
<feature type="compositionally biased region" description="Low complexity" evidence="1">
    <location>
        <begin position="135"/>
        <end position="152"/>
    </location>
</feature>
<protein>
    <recommendedName>
        <fullName evidence="2">Clr5 domain-containing protein</fullName>
    </recommendedName>
</protein>
<feature type="region of interest" description="Disordered" evidence="1">
    <location>
        <begin position="116"/>
        <end position="152"/>
    </location>
</feature>
<dbReference type="PANTHER" id="PTHR38788">
    <property type="entry name" value="CLR5 DOMAIN-CONTAINING PROTEIN"/>
    <property type="match status" value="1"/>
</dbReference>
<dbReference type="InterPro" id="IPR011990">
    <property type="entry name" value="TPR-like_helical_dom_sf"/>
</dbReference>
<dbReference type="EMBL" id="LFJN01000006">
    <property type="protein sequence ID" value="KPI43001.1"/>
    <property type="molecule type" value="Genomic_DNA"/>
</dbReference>